<evidence type="ECO:0000313" key="4">
    <source>
        <dbReference type="Proteomes" id="UP001595767"/>
    </source>
</evidence>
<dbReference type="EMBL" id="JBHSBA010000009">
    <property type="protein sequence ID" value="MFC4127008.1"/>
    <property type="molecule type" value="Genomic_DNA"/>
</dbReference>
<dbReference type="Gene3D" id="3.40.30.10">
    <property type="entry name" value="Glutaredoxin"/>
    <property type="match status" value="1"/>
</dbReference>
<dbReference type="PROSITE" id="PS51352">
    <property type="entry name" value="THIOREDOXIN_2"/>
    <property type="match status" value="1"/>
</dbReference>
<evidence type="ECO:0000259" key="2">
    <source>
        <dbReference type="PROSITE" id="PS51352"/>
    </source>
</evidence>
<keyword evidence="4" id="KW-1185">Reference proteome</keyword>
<organism evidence="3 4">
    <name type="scientific">Nocardia rhizosphaerae</name>
    <dbReference type="NCBI Taxonomy" id="1691571"/>
    <lineage>
        <taxon>Bacteria</taxon>
        <taxon>Bacillati</taxon>
        <taxon>Actinomycetota</taxon>
        <taxon>Actinomycetes</taxon>
        <taxon>Mycobacteriales</taxon>
        <taxon>Nocardiaceae</taxon>
        <taxon>Nocardia</taxon>
    </lineage>
</organism>
<protein>
    <submittedName>
        <fullName evidence="3">DsbA family protein</fullName>
    </submittedName>
</protein>
<sequence length="215" mass="23190">MTLSRKFAIAVVVGTVATVLTLIVVNRSTTAEPAPPRAAQVVRPDSHRLSVAPDGKVTLVEFLDFECEACGAAFPAVERLRAEYSDRVTFVARYFPIPSHRNAEAAARAVEAAGRQGKWEPMYRMMFQTQAEWGDQRVSHVETFRGFARDLGLDMPAFEAAWTDPATAARVGADRADGLALGVRGTPTFFIGDTAFDGPPSYAALKSALDAALAE</sequence>
<dbReference type="Pfam" id="PF13462">
    <property type="entry name" value="Thioredoxin_4"/>
    <property type="match status" value="1"/>
</dbReference>
<dbReference type="InterPro" id="IPR013766">
    <property type="entry name" value="Thioredoxin_domain"/>
</dbReference>
<evidence type="ECO:0000256" key="1">
    <source>
        <dbReference type="ARBA" id="ARBA00005791"/>
    </source>
</evidence>
<feature type="domain" description="Thioredoxin" evidence="2">
    <location>
        <begin position="28"/>
        <end position="214"/>
    </location>
</feature>
<dbReference type="InterPro" id="IPR012336">
    <property type="entry name" value="Thioredoxin-like_fold"/>
</dbReference>
<dbReference type="Proteomes" id="UP001595767">
    <property type="component" value="Unassembled WGS sequence"/>
</dbReference>
<dbReference type="PANTHER" id="PTHR13887:SF55">
    <property type="entry name" value="SLR0313 PROTEIN"/>
    <property type="match status" value="1"/>
</dbReference>
<proteinExistence type="inferred from homology"/>
<dbReference type="RefSeq" id="WP_378552134.1">
    <property type="nucleotide sequence ID" value="NZ_JBHSBA010000009.1"/>
</dbReference>
<gene>
    <name evidence="3" type="ORF">ACFOW8_18910</name>
</gene>
<dbReference type="PANTHER" id="PTHR13887">
    <property type="entry name" value="GLUTATHIONE S-TRANSFERASE KAPPA"/>
    <property type="match status" value="1"/>
</dbReference>
<accession>A0ABV8L9X2</accession>
<evidence type="ECO:0000313" key="3">
    <source>
        <dbReference type="EMBL" id="MFC4127008.1"/>
    </source>
</evidence>
<dbReference type="InterPro" id="IPR036249">
    <property type="entry name" value="Thioredoxin-like_sf"/>
</dbReference>
<reference evidence="4" key="1">
    <citation type="journal article" date="2019" name="Int. J. Syst. Evol. Microbiol.">
        <title>The Global Catalogue of Microorganisms (GCM) 10K type strain sequencing project: providing services to taxonomists for standard genome sequencing and annotation.</title>
        <authorList>
            <consortium name="The Broad Institute Genomics Platform"/>
            <consortium name="The Broad Institute Genome Sequencing Center for Infectious Disease"/>
            <person name="Wu L."/>
            <person name="Ma J."/>
        </authorList>
    </citation>
    <scope>NUCLEOTIDE SEQUENCE [LARGE SCALE GENOMIC DNA]</scope>
    <source>
        <strain evidence="4">CGMCC 4.7204</strain>
    </source>
</reference>
<comment type="similarity">
    <text evidence="1">Belongs to the thioredoxin family. DsbA subfamily.</text>
</comment>
<name>A0ABV8L9X2_9NOCA</name>
<comment type="caution">
    <text evidence="3">The sequence shown here is derived from an EMBL/GenBank/DDBJ whole genome shotgun (WGS) entry which is preliminary data.</text>
</comment>
<dbReference type="SUPFAM" id="SSF52833">
    <property type="entry name" value="Thioredoxin-like"/>
    <property type="match status" value="1"/>
</dbReference>